<evidence type="ECO:0000313" key="1">
    <source>
        <dbReference type="EMBL" id="TLF53106.1"/>
    </source>
</evidence>
<dbReference type="OrthoDB" id="6083243at2"/>
<accession>A0A5R8MLK4</accession>
<name>A0A5R8MLK4_9GAMM</name>
<dbReference type="RefSeq" id="WP_138179429.1">
    <property type="nucleotide sequence ID" value="NZ_VBUI01000003.1"/>
</dbReference>
<reference evidence="1 2" key="1">
    <citation type="journal article" date="2007" name="Int. J. Syst. Evol. Microbiol.">
        <title>Halomonas saccharevitans sp. nov., Halomonas arcis sp. nov. and Halomonas subterranea sp. nov., halophilic bacteria isolated from hypersaline environments of China.</title>
        <authorList>
            <person name="Xu X.W."/>
            <person name="Wu Y.H."/>
            <person name="Zhou Z."/>
            <person name="Wang C.S."/>
            <person name="Zhou Y.G."/>
            <person name="Zhang H.B."/>
            <person name="Wang Y."/>
            <person name="Wu M."/>
        </authorList>
    </citation>
    <scope>NUCLEOTIDE SEQUENCE [LARGE SCALE GENOMIC DNA]</scope>
    <source>
        <strain evidence="1 2">TBZ3</strain>
    </source>
</reference>
<evidence type="ECO:0000313" key="2">
    <source>
        <dbReference type="Proteomes" id="UP000306973"/>
    </source>
</evidence>
<keyword evidence="2" id="KW-1185">Reference proteome</keyword>
<dbReference type="Gene3D" id="3.40.50.300">
    <property type="entry name" value="P-loop containing nucleotide triphosphate hydrolases"/>
    <property type="match status" value="1"/>
</dbReference>
<dbReference type="InterPro" id="IPR027417">
    <property type="entry name" value="P-loop_NTPase"/>
</dbReference>
<gene>
    <name evidence="1" type="ORF">FEI13_03125</name>
</gene>
<dbReference type="SUPFAM" id="SSF52540">
    <property type="entry name" value="P-loop containing nucleoside triphosphate hydrolases"/>
    <property type="match status" value="1"/>
</dbReference>
<protein>
    <submittedName>
        <fullName evidence="1">Uncharacterized protein</fullName>
    </submittedName>
</protein>
<dbReference type="EMBL" id="VBUI01000003">
    <property type="protein sequence ID" value="TLF53106.1"/>
    <property type="molecule type" value="Genomic_DNA"/>
</dbReference>
<comment type="caution">
    <text evidence="1">The sequence shown here is derived from an EMBL/GenBank/DDBJ whole genome shotgun (WGS) entry which is preliminary data.</text>
</comment>
<dbReference type="AlphaFoldDB" id="A0A5R8MLK4"/>
<proteinExistence type="predicted"/>
<dbReference type="Proteomes" id="UP000306973">
    <property type="component" value="Unassembled WGS sequence"/>
</dbReference>
<organism evidence="1 2">
    <name type="scientific">Halomonas urmiana</name>
    <dbReference type="NCBI Taxonomy" id="490901"/>
    <lineage>
        <taxon>Bacteria</taxon>
        <taxon>Pseudomonadati</taxon>
        <taxon>Pseudomonadota</taxon>
        <taxon>Gammaproteobacteria</taxon>
        <taxon>Oceanospirillales</taxon>
        <taxon>Halomonadaceae</taxon>
        <taxon>Halomonas</taxon>
    </lineage>
</organism>
<sequence length="569" mass="64299">MLERAGPDCSAWHPGLEADLPRRYRALETIHHTANVDSRLADIPELSALTGLAEEELVAFKADRLVLHEVIVQVTADIVVLEGEEEELLGLHFRDIARKILLDYLAPDLPTLRQEHARLYDEVHARVGDILSSAFAPEPTPGAPEPAFWLSRWFSQRRPPPRQADNRSIEERHHEVIQGIKDTGLAARGDLERAIYKSTYRVLNSIASRQGHIGVDRALLASLITRRVCNDFGSLYLGEKIAPHVARAVENEGYSRLPNAREPVLISLKGASAAGKSSLRPFLKDTLRDLGIRPDQYGTISPDIWRRLLLDYDALGEAYKYAGRLAGKEVKLIDAKLDRYIRDKARRDRSIPNLLIDRFRFDSFSLDRVPRLLDATYAKYVATMYFYFIVTPPEATVERGWERGLARGRYKAVEDFLGHCVEAYDGMPRLLFKWLDNRHPRLEYRFLDNSVPKHTPPTTIAYGNREVLHILAPLGLVNIERYKRINIRATCPAEVYPDHDGLAVGRNCGFLKQCLAKVPEVRFVDATTGQVYLLATAGRFSVVDPALLRARRQDPELAALFAALGVPER</sequence>